<dbReference type="RefSeq" id="XP_010779564.1">
    <property type="nucleotide sequence ID" value="XM_010781262.1"/>
</dbReference>
<evidence type="ECO:0000256" key="6">
    <source>
        <dbReference type="ARBA" id="ARBA00023136"/>
    </source>
</evidence>
<evidence type="ECO:0000256" key="3">
    <source>
        <dbReference type="ARBA" id="ARBA00022692"/>
    </source>
</evidence>
<proteinExistence type="inferred from homology"/>
<evidence type="ECO:0000256" key="4">
    <source>
        <dbReference type="ARBA" id="ARBA00022729"/>
    </source>
</evidence>
<dbReference type="Proteomes" id="UP000504611">
    <property type="component" value="Unplaced"/>
</dbReference>
<protein>
    <submittedName>
        <fullName evidence="8">Transmembrane 9 superfamily member 2-like</fullName>
    </submittedName>
</protein>
<dbReference type="GeneID" id="104954186"/>
<organism evidence="7 8">
    <name type="scientific">Notothenia coriiceps</name>
    <name type="common">black rockcod</name>
    <dbReference type="NCBI Taxonomy" id="8208"/>
    <lineage>
        <taxon>Eukaryota</taxon>
        <taxon>Metazoa</taxon>
        <taxon>Chordata</taxon>
        <taxon>Craniata</taxon>
        <taxon>Vertebrata</taxon>
        <taxon>Euteleostomi</taxon>
        <taxon>Actinopterygii</taxon>
        <taxon>Neopterygii</taxon>
        <taxon>Teleostei</taxon>
        <taxon>Neoteleostei</taxon>
        <taxon>Acanthomorphata</taxon>
        <taxon>Eupercaria</taxon>
        <taxon>Perciformes</taxon>
        <taxon>Notothenioidei</taxon>
        <taxon>Nototheniidae</taxon>
        <taxon>Notothenia</taxon>
    </lineage>
</organism>
<keyword evidence="5" id="KW-1133">Transmembrane helix</keyword>
<evidence type="ECO:0000313" key="8">
    <source>
        <dbReference type="RefSeq" id="XP_010779564.1"/>
    </source>
</evidence>
<name>A0A6I9NPE2_9TELE</name>
<comment type="subcellular location">
    <subcellularLocation>
        <location evidence="1">Membrane</location>
        <topology evidence="1">Multi-pass membrane protein</topology>
    </subcellularLocation>
</comment>
<dbReference type="InterPro" id="IPR004240">
    <property type="entry name" value="EMP70"/>
</dbReference>
<dbReference type="GO" id="GO:0016020">
    <property type="term" value="C:membrane"/>
    <property type="evidence" value="ECO:0007669"/>
    <property type="project" value="UniProtKB-SubCell"/>
</dbReference>
<evidence type="ECO:0000256" key="1">
    <source>
        <dbReference type="ARBA" id="ARBA00004141"/>
    </source>
</evidence>
<keyword evidence="3" id="KW-0812">Transmembrane</keyword>
<dbReference type="Pfam" id="PF02990">
    <property type="entry name" value="EMP70"/>
    <property type="match status" value="1"/>
</dbReference>
<evidence type="ECO:0000256" key="2">
    <source>
        <dbReference type="ARBA" id="ARBA00005227"/>
    </source>
</evidence>
<dbReference type="KEGG" id="ncc:104954186"/>
<keyword evidence="6" id="KW-0472">Membrane</keyword>
<reference evidence="8" key="1">
    <citation type="submission" date="2025-08" db="UniProtKB">
        <authorList>
            <consortium name="RefSeq"/>
        </authorList>
    </citation>
    <scope>IDENTIFICATION</scope>
    <source>
        <tissue evidence="8">Muscle</tissue>
    </source>
</reference>
<keyword evidence="4" id="KW-0732">Signal</keyword>
<keyword evidence="7" id="KW-1185">Reference proteome</keyword>
<gene>
    <name evidence="8" type="primary">LOC104954186</name>
</gene>
<sequence>MPVTWCYDVEDEQKFCNPGFPIGCYVTEAGRPKDACIVNPNFNEKDAFYIFNHVDITIHYHIVEHEQLGARLVAAKIEPKSFQSPDCSGGPKFLKNKQTGVFDIKYTYSVKFVVSTMKSPWSV</sequence>
<comment type="similarity">
    <text evidence="2">Belongs to the nonaspanin (TM9SF) (TC 9.A.2) family.</text>
</comment>
<accession>A0A6I9NPE2</accession>
<dbReference type="AlphaFoldDB" id="A0A6I9NPE2"/>
<evidence type="ECO:0000256" key="5">
    <source>
        <dbReference type="ARBA" id="ARBA00022989"/>
    </source>
</evidence>
<evidence type="ECO:0000313" key="7">
    <source>
        <dbReference type="Proteomes" id="UP000504611"/>
    </source>
</evidence>
<dbReference type="OrthoDB" id="1666796at2759"/>